<comment type="caution">
    <text evidence="1">The sequence shown here is derived from an EMBL/GenBank/DDBJ whole genome shotgun (WGS) entry which is preliminary data.</text>
</comment>
<evidence type="ECO:0000313" key="2">
    <source>
        <dbReference type="Proteomes" id="UP001232973"/>
    </source>
</evidence>
<dbReference type="RefSeq" id="WP_274455525.1">
    <property type="nucleotide sequence ID" value="NZ_CP067097.1"/>
</dbReference>
<protein>
    <submittedName>
        <fullName evidence="1">Uncharacterized protein</fullName>
    </submittedName>
</protein>
<dbReference type="Proteomes" id="UP001232973">
    <property type="component" value="Unassembled WGS sequence"/>
</dbReference>
<keyword evidence="2" id="KW-1185">Reference proteome</keyword>
<reference evidence="1 2" key="1">
    <citation type="submission" date="2023-07" db="EMBL/GenBank/DDBJ databases">
        <title>Genomic Encyclopedia of Type Strains, Phase IV (KMG-IV): sequencing the most valuable type-strain genomes for metagenomic binning, comparative biology and taxonomic classification.</title>
        <authorList>
            <person name="Goeker M."/>
        </authorList>
    </citation>
    <scope>NUCLEOTIDE SEQUENCE [LARGE SCALE GENOMIC DNA]</scope>
    <source>
        <strain evidence="1 2">DSM 4006</strain>
    </source>
</reference>
<evidence type="ECO:0000313" key="1">
    <source>
        <dbReference type="EMBL" id="MDQ0191037.1"/>
    </source>
</evidence>
<proteinExistence type="predicted"/>
<gene>
    <name evidence="1" type="ORF">J2S03_002905</name>
</gene>
<accession>A0ABT9XL54</accession>
<organism evidence="1 2">
    <name type="scientific">Alicyclobacillus cycloheptanicus</name>
    <dbReference type="NCBI Taxonomy" id="1457"/>
    <lineage>
        <taxon>Bacteria</taxon>
        <taxon>Bacillati</taxon>
        <taxon>Bacillota</taxon>
        <taxon>Bacilli</taxon>
        <taxon>Bacillales</taxon>
        <taxon>Alicyclobacillaceae</taxon>
        <taxon>Alicyclobacillus</taxon>
    </lineage>
</organism>
<dbReference type="EMBL" id="JAUSTP010000030">
    <property type="protein sequence ID" value="MDQ0191037.1"/>
    <property type="molecule type" value="Genomic_DNA"/>
</dbReference>
<sequence length="109" mass="12492">MVELQEVLERVEAIKDESEIFGYIVKRVDEPILQIVFEGEVVHEGDAQYIAERLHYLYKRDTFANTYVEISGVAQVSCSADEFMDKFIEWLESNGWAYGGGFKDVTGET</sequence>
<name>A0ABT9XL54_9BACL</name>